<feature type="signal peptide" evidence="1">
    <location>
        <begin position="1"/>
        <end position="19"/>
    </location>
</feature>
<dbReference type="OrthoDB" id="5385013at2759"/>
<evidence type="ECO:0000313" key="4">
    <source>
        <dbReference type="Proteomes" id="UP000664521"/>
    </source>
</evidence>
<evidence type="ECO:0000313" key="3">
    <source>
        <dbReference type="EMBL" id="CAF9917893.1"/>
    </source>
</evidence>
<gene>
    <name evidence="3" type="ORF">HETSPECPRED_003617</name>
</gene>
<feature type="chain" id="PRO_5034046419" description="DUF7371 domain-containing protein" evidence="1">
    <location>
        <begin position="20"/>
        <end position="650"/>
    </location>
</feature>
<feature type="domain" description="DUF7371" evidence="2">
    <location>
        <begin position="453"/>
        <end position="646"/>
    </location>
</feature>
<keyword evidence="1" id="KW-0732">Signal</keyword>
<sequence>MHLSTVVIITALLTGAVLAETESACGVGGGTATITITETVSPVTVTVNIATEPFSIVTDSGPSSVNAVVPVETSSDITATLTSYSTITNVLSLIEATSPPVESTQGPYSFAEHGGTTTWLGGKTPPSTKSFVIKTSAVTVSPVPESSIVQSGATPDASSFSTLTLTSTTSKVFTKTLTESLSTPEPSAKPFTGLAPYGWNSSLTTFITVKASVTSNDLGRPTSEAYSTGKLLSPRWDVPPPLQGINPLFPVPVTPDISAVLASLAEESTFIAPRQVGSIVVATIGGQVVSWTNSYDGGVTATATSGSVPTSSASPTTTLAVYPWNLELPATSSAAPTTVLGVYPWDLPPVPESSTSSSVQSLSTLASWEYEPGIPTLQPSYDVSYMSSILKTASAQPSTVVSATPTSTSQPVTLTTSSVFSLISLIPGPTGPVNASATSTTATAPHPSCSDKSPFTIGFDDLPHFSIGNNPNDTDIPPIFNPYRKLYWEGHFGYVPPPTDPFPPISGENLAVYSVDDSTNVDQSPDAGLELIGEFGSGPRASDSAYWIDAYSVYLGCSNAGPSECVISINGYEAASSTRVASQTVNQPPCPGLTNCKLALVSFNEEFRNLSGIQIIAAVDRRPVTWYMDDLELGWSNNTCEATTERNNHR</sequence>
<accession>A0A8H3F9D4</accession>
<dbReference type="EMBL" id="CAJPDS010000020">
    <property type="protein sequence ID" value="CAF9917893.1"/>
    <property type="molecule type" value="Genomic_DNA"/>
</dbReference>
<name>A0A8H3F9D4_9LECA</name>
<evidence type="ECO:0000259" key="2">
    <source>
        <dbReference type="Pfam" id="PF24086"/>
    </source>
</evidence>
<evidence type="ECO:0000256" key="1">
    <source>
        <dbReference type="SAM" id="SignalP"/>
    </source>
</evidence>
<reference evidence="3" key="1">
    <citation type="submission" date="2021-03" db="EMBL/GenBank/DDBJ databases">
        <authorList>
            <person name="Tagirdzhanova G."/>
        </authorList>
    </citation>
    <scope>NUCLEOTIDE SEQUENCE</scope>
</reference>
<protein>
    <recommendedName>
        <fullName evidence="2">DUF7371 domain-containing protein</fullName>
    </recommendedName>
</protein>
<proteinExistence type="predicted"/>
<dbReference type="Proteomes" id="UP000664521">
    <property type="component" value="Unassembled WGS sequence"/>
</dbReference>
<organism evidence="3 4">
    <name type="scientific">Heterodermia speciosa</name>
    <dbReference type="NCBI Taxonomy" id="116794"/>
    <lineage>
        <taxon>Eukaryota</taxon>
        <taxon>Fungi</taxon>
        <taxon>Dikarya</taxon>
        <taxon>Ascomycota</taxon>
        <taxon>Pezizomycotina</taxon>
        <taxon>Lecanoromycetes</taxon>
        <taxon>OSLEUM clade</taxon>
        <taxon>Lecanoromycetidae</taxon>
        <taxon>Caliciales</taxon>
        <taxon>Physciaceae</taxon>
        <taxon>Heterodermia</taxon>
    </lineage>
</organism>
<dbReference type="InterPro" id="IPR055795">
    <property type="entry name" value="DUF7371"/>
</dbReference>
<keyword evidence="4" id="KW-1185">Reference proteome</keyword>
<dbReference type="Pfam" id="PF24086">
    <property type="entry name" value="DUF7371"/>
    <property type="match status" value="1"/>
</dbReference>
<comment type="caution">
    <text evidence="3">The sequence shown here is derived from an EMBL/GenBank/DDBJ whole genome shotgun (WGS) entry which is preliminary data.</text>
</comment>
<dbReference type="AlphaFoldDB" id="A0A8H3F9D4"/>